<sequence>MGLLVGVVGGHARFPGALPGVVGVGLGLRPQAAVKNELVIAVQSDGFGSLPVGDAHPIPAVQGWIAPPGQGEGGEGKAAQLFKRRLQIPGSVFPAGLRGRLPLFGQGVRPGRERGRGIVEIVNEGIVGNEKLAQPVGRHGSLVDFRRQIVLLRHPGQQQRIDRPEPAFQLEIHVLLGRNVQHRLGARRPDDGADFQLALPVDDRVAQSRLGNGRDDLSIGFGAVQVGHGLHVHVAGKKVAAVVGNARLQTQGGQVLAHRIGVVKGVQVLDFPRRSVQGVVGGQGNGAPGLVGFNLVHHAGGEGDPFRLVLCGRGRLPWQPRPQPAGQQPAGRVLVALVPIQQHHRVFDGVGVADDPPRALRTPFNGQGLQIPAVQDAQRFAPVAVLQRHRPAHGARGGGDGGGIRGVPLVFPCKHTLAPFRLTAR</sequence>
<comment type="caution">
    <text evidence="1">The sequence shown here is derived from an EMBL/GenBank/DDBJ whole genome shotgun (WGS) entry which is preliminary data.</text>
</comment>
<proteinExistence type="predicted"/>
<name>A0A316M5A3_9CLOT</name>
<dbReference type="Proteomes" id="UP000246114">
    <property type="component" value="Unassembled WGS sequence"/>
</dbReference>
<dbReference type="AlphaFoldDB" id="A0A316M5A3"/>
<evidence type="ECO:0000313" key="1">
    <source>
        <dbReference type="EMBL" id="PWL52315.1"/>
    </source>
</evidence>
<evidence type="ECO:0000313" key="2">
    <source>
        <dbReference type="Proteomes" id="UP000246114"/>
    </source>
</evidence>
<reference evidence="1 2" key="1">
    <citation type="submission" date="2018-03" db="EMBL/GenBank/DDBJ databases">
        <title>The uncultured portion of the human microbiome is neutrally assembled.</title>
        <authorList>
            <person name="Jeraldo P."/>
            <person name="Boardman L."/>
            <person name="White B.A."/>
            <person name="Nelson H."/>
            <person name="Goldenfeld N."/>
            <person name="Chia N."/>
        </authorList>
    </citation>
    <scope>NUCLEOTIDE SEQUENCE [LARGE SCALE GENOMIC DNA]</scope>
    <source>
        <strain evidence="1">CIM:MAG 903</strain>
    </source>
</reference>
<organism evidence="1 2">
    <name type="scientific">Clostridium cadaveris</name>
    <dbReference type="NCBI Taxonomy" id="1529"/>
    <lineage>
        <taxon>Bacteria</taxon>
        <taxon>Bacillati</taxon>
        <taxon>Bacillota</taxon>
        <taxon>Clostridia</taxon>
        <taxon>Eubacteriales</taxon>
        <taxon>Clostridiaceae</taxon>
        <taxon>Clostridium</taxon>
    </lineage>
</organism>
<dbReference type="EMBL" id="QAMZ01000050">
    <property type="protein sequence ID" value="PWL52315.1"/>
    <property type="molecule type" value="Genomic_DNA"/>
</dbReference>
<gene>
    <name evidence="1" type="ORF">DBY38_11350</name>
</gene>
<protein>
    <submittedName>
        <fullName evidence="1">Uncharacterized protein</fullName>
    </submittedName>
</protein>
<accession>A0A316M5A3</accession>